<evidence type="ECO:0000259" key="2">
    <source>
        <dbReference type="Pfam" id="PF07589"/>
    </source>
</evidence>
<keyword evidence="1" id="KW-0732">Signal</keyword>
<organism evidence="3 4">
    <name type="scientific">Massilia hydrophila</name>
    <dbReference type="NCBI Taxonomy" id="3044279"/>
    <lineage>
        <taxon>Bacteria</taxon>
        <taxon>Pseudomonadati</taxon>
        <taxon>Pseudomonadota</taxon>
        <taxon>Betaproteobacteria</taxon>
        <taxon>Burkholderiales</taxon>
        <taxon>Oxalobacteraceae</taxon>
        <taxon>Telluria group</taxon>
        <taxon>Massilia</taxon>
    </lineage>
</organism>
<dbReference type="EMBL" id="JAHYBX010000001">
    <property type="protein sequence ID" value="MCA1855164.1"/>
    <property type="molecule type" value="Genomic_DNA"/>
</dbReference>
<dbReference type="InterPro" id="IPR014262">
    <property type="entry name" value="HAF_rpt"/>
</dbReference>
<name>A0ABS7Y672_9BURK</name>
<dbReference type="NCBIfam" id="TIGR02595">
    <property type="entry name" value="PEP_CTERM"/>
    <property type="match status" value="1"/>
</dbReference>
<evidence type="ECO:0000256" key="1">
    <source>
        <dbReference type="SAM" id="SignalP"/>
    </source>
</evidence>
<feature type="chain" id="PRO_5046661505" evidence="1">
    <location>
        <begin position="25"/>
        <end position="368"/>
    </location>
</feature>
<dbReference type="RefSeq" id="WP_225237545.1">
    <property type="nucleotide sequence ID" value="NZ_JAHYBX010000001.1"/>
</dbReference>
<feature type="signal peptide" evidence="1">
    <location>
        <begin position="1"/>
        <end position="24"/>
    </location>
</feature>
<keyword evidence="4" id="KW-1185">Reference proteome</keyword>
<dbReference type="InterPro" id="IPR013424">
    <property type="entry name" value="Ice-binding_C"/>
</dbReference>
<feature type="domain" description="Ice-binding protein C-terminal" evidence="2">
    <location>
        <begin position="337"/>
        <end position="360"/>
    </location>
</feature>
<protein>
    <submittedName>
        <fullName evidence="3">PEP-CTERM sorting domain-containing protein</fullName>
    </submittedName>
</protein>
<dbReference type="Pfam" id="PF07589">
    <property type="entry name" value="PEP-CTERM"/>
    <property type="match status" value="1"/>
</dbReference>
<evidence type="ECO:0000313" key="3">
    <source>
        <dbReference type="EMBL" id="MCA1855164.1"/>
    </source>
</evidence>
<sequence length="368" mass="38631">MSSRHRFFLLPFALLASVLQCAQAAPQYVVIPLGNESTTQLRPAAINNLGQVIGVMRHEQGEELFLSSGGALRSLGWMGTSIPIDINDAGTMLYGDKLHFADGTTRALPLAAWAINNLGHATGEVENRRPVGPVTYAAIYGGGDALTLTGLADRWNTGWAINDADVAVGAVHGWIVGEPAGSPSFRAARFEGGRTQLLESLGNGYGAAYDINNQGFAVGFTAGHAALWTPEGRLIDLGAMLEAQFGDAAALGSAAYGINNAGEVVGRYGHEGGFLYSDGVMYDLRSLIADPDNLFVDAEGYDMAGGYDINDQHQIITRGIYGWGGLLSLASPPAAQPVPEPASCSLFGAGLLAIGLLKRRRQSGRPTA</sequence>
<accession>A0ABS7Y672</accession>
<dbReference type="NCBIfam" id="TIGR02913">
    <property type="entry name" value="HAF_rpt"/>
    <property type="match status" value="1"/>
</dbReference>
<comment type="caution">
    <text evidence="3">The sequence shown here is derived from an EMBL/GenBank/DDBJ whole genome shotgun (WGS) entry which is preliminary data.</text>
</comment>
<reference evidence="3 4" key="1">
    <citation type="submission" date="2021-07" db="EMBL/GenBank/DDBJ databases">
        <title>Characterization of Violacein-producing bacteria and related species.</title>
        <authorList>
            <person name="Wilson H.S."/>
            <person name="De Leon M.E."/>
        </authorList>
    </citation>
    <scope>NUCLEOTIDE SEQUENCE [LARGE SCALE GENOMIC DNA]</scope>
    <source>
        <strain evidence="3 4">HSC-2F05</strain>
    </source>
</reference>
<proteinExistence type="predicted"/>
<evidence type="ECO:0000313" key="4">
    <source>
        <dbReference type="Proteomes" id="UP001198602"/>
    </source>
</evidence>
<dbReference type="Proteomes" id="UP001198602">
    <property type="component" value="Unassembled WGS sequence"/>
</dbReference>
<gene>
    <name evidence="3" type="ORF">LE190_04375</name>
</gene>